<keyword evidence="3" id="KW-1280">Immunoglobulin</keyword>
<dbReference type="InterPro" id="IPR050199">
    <property type="entry name" value="IgHV"/>
</dbReference>
<evidence type="ECO:0000259" key="5">
    <source>
        <dbReference type="SMART" id="SM00406"/>
    </source>
</evidence>
<dbReference type="Gene3D" id="2.60.40.10">
    <property type="entry name" value="Immunoglobulins"/>
    <property type="match status" value="1"/>
</dbReference>
<evidence type="ECO:0000256" key="1">
    <source>
        <dbReference type="ARBA" id="ARBA00022859"/>
    </source>
</evidence>
<gene>
    <name evidence="6" type="ORF">AMELA_G00020900</name>
</gene>
<dbReference type="SMART" id="SM00406">
    <property type="entry name" value="IGv"/>
    <property type="match status" value="1"/>
</dbReference>
<keyword evidence="7" id="KW-1185">Reference proteome</keyword>
<dbReference type="PANTHER" id="PTHR23266">
    <property type="entry name" value="IMMUNOGLOBULIN HEAVY CHAIN"/>
    <property type="match status" value="1"/>
</dbReference>
<dbReference type="GO" id="GO:0005576">
    <property type="term" value="C:extracellular region"/>
    <property type="evidence" value="ECO:0007669"/>
    <property type="project" value="UniProtKB-ARBA"/>
</dbReference>
<name>A0A7J6BBK4_AMEME</name>
<proteinExistence type="predicted"/>
<dbReference type="FunFam" id="2.60.40.10:FF:003074">
    <property type="entry name" value="Immunoglobulin heavy variable 11-1"/>
    <property type="match status" value="1"/>
</dbReference>
<organism evidence="6 7">
    <name type="scientific">Ameiurus melas</name>
    <name type="common">Black bullhead</name>
    <name type="synonym">Silurus melas</name>
    <dbReference type="NCBI Taxonomy" id="219545"/>
    <lineage>
        <taxon>Eukaryota</taxon>
        <taxon>Metazoa</taxon>
        <taxon>Chordata</taxon>
        <taxon>Craniata</taxon>
        <taxon>Vertebrata</taxon>
        <taxon>Euteleostomi</taxon>
        <taxon>Actinopterygii</taxon>
        <taxon>Neopterygii</taxon>
        <taxon>Teleostei</taxon>
        <taxon>Ostariophysi</taxon>
        <taxon>Siluriformes</taxon>
        <taxon>Ictaluridae</taxon>
        <taxon>Ameiurus</taxon>
    </lineage>
</organism>
<dbReference type="EMBL" id="JAAGNN010000002">
    <property type="protein sequence ID" value="KAF4092425.1"/>
    <property type="molecule type" value="Genomic_DNA"/>
</dbReference>
<protein>
    <recommendedName>
        <fullName evidence="5">Immunoglobulin V-set domain-containing protein</fullName>
    </recommendedName>
</protein>
<comment type="caution">
    <text evidence="6">The sequence shown here is derived from an EMBL/GenBank/DDBJ whole genome shotgun (WGS) entry which is preliminary data.</text>
</comment>
<feature type="signal peptide" evidence="4">
    <location>
        <begin position="1"/>
        <end position="21"/>
    </location>
</feature>
<keyword evidence="4" id="KW-0732">Signal</keyword>
<dbReference type="SUPFAM" id="SSF48726">
    <property type="entry name" value="Immunoglobulin"/>
    <property type="match status" value="1"/>
</dbReference>
<dbReference type="InterPro" id="IPR013106">
    <property type="entry name" value="Ig_V-set"/>
</dbReference>
<evidence type="ECO:0000313" key="6">
    <source>
        <dbReference type="EMBL" id="KAF4092425.1"/>
    </source>
</evidence>
<dbReference type="GO" id="GO:0019814">
    <property type="term" value="C:immunoglobulin complex"/>
    <property type="evidence" value="ECO:0007669"/>
    <property type="project" value="UniProtKB-KW"/>
</dbReference>
<sequence length="103" mass="11504">MQQQIIYCFILTLITITCCRCQTLTESEPVVIKPGGSHQLTCTYSGISDSDAEISWIRQAQGKGLEWISHISAPSGSGKYYSQSVQGRFTISRDNSKKQVYLH</sequence>
<feature type="non-terminal residue" evidence="6">
    <location>
        <position position="103"/>
    </location>
</feature>
<evidence type="ECO:0000256" key="2">
    <source>
        <dbReference type="ARBA" id="ARBA00023130"/>
    </source>
</evidence>
<evidence type="ECO:0000256" key="4">
    <source>
        <dbReference type="SAM" id="SignalP"/>
    </source>
</evidence>
<dbReference type="InterPro" id="IPR036179">
    <property type="entry name" value="Ig-like_dom_sf"/>
</dbReference>
<reference evidence="6 7" key="1">
    <citation type="submission" date="2020-02" db="EMBL/GenBank/DDBJ databases">
        <title>A chromosome-scale genome assembly of the black bullhead catfish (Ameiurus melas).</title>
        <authorList>
            <person name="Wen M."/>
            <person name="Zham M."/>
            <person name="Cabau C."/>
            <person name="Klopp C."/>
            <person name="Donnadieu C."/>
            <person name="Roques C."/>
            <person name="Bouchez O."/>
            <person name="Lampietro C."/>
            <person name="Jouanno E."/>
            <person name="Herpin A."/>
            <person name="Louis A."/>
            <person name="Berthelot C."/>
            <person name="Parey E."/>
            <person name="Roest-Crollius H."/>
            <person name="Braasch I."/>
            <person name="Postlethwait J."/>
            <person name="Robinson-Rechavi M."/>
            <person name="Echchiki A."/>
            <person name="Begum T."/>
            <person name="Montfort J."/>
            <person name="Schartl M."/>
            <person name="Bobe J."/>
            <person name="Guiguen Y."/>
        </authorList>
    </citation>
    <scope>NUCLEOTIDE SEQUENCE [LARGE SCALE GENOMIC DNA]</scope>
    <source>
        <strain evidence="6">M_S1</strain>
        <tissue evidence="6">Blood</tissue>
    </source>
</reference>
<accession>A0A7J6BBK4</accession>
<dbReference type="AlphaFoldDB" id="A0A7J6BBK4"/>
<dbReference type="GO" id="GO:0002250">
    <property type="term" value="P:adaptive immune response"/>
    <property type="evidence" value="ECO:0007669"/>
    <property type="project" value="UniProtKB-KW"/>
</dbReference>
<dbReference type="InterPro" id="IPR013783">
    <property type="entry name" value="Ig-like_fold"/>
</dbReference>
<keyword evidence="2" id="KW-1064">Adaptive immunity</keyword>
<keyword evidence="1" id="KW-0391">Immunity</keyword>
<dbReference type="Proteomes" id="UP000593565">
    <property type="component" value="Unassembled WGS sequence"/>
</dbReference>
<feature type="domain" description="Immunoglobulin V-set" evidence="5">
    <location>
        <begin position="37"/>
        <end position="103"/>
    </location>
</feature>
<evidence type="ECO:0000313" key="7">
    <source>
        <dbReference type="Proteomes" id="UP000593565"/>
    </source>
</evidence>
<evidence type="ECO:0000256" key="3">
    <source>
        <dbReference type="ARBA" id="ARBA00043265"/>
    </source>
</evidence>
<feature type="chain" id="PRO_5029537192" description="Immunoglobulin V-set domain-containing protein" evidence="4">
    <location>
        <begin position="22"/>
        <end position="103"/>
    </location>
</feature>